<keyword evidence="1" id="KW-0472">Membrane</keyword>
<evidence type="ECO:0000313" key="3">
    <source>
        <dbReference type="EMBL" id="CUW10680.1"/>
    </source>
</evidence>
<evidence type="ECO:0000256" key="1">
    <source>
        <dbReference type="SAM" id="Phobius"/>
    </source>
</evidence>
<protein>
    <submittedName>
        <fullName evidence="3">Uncharacterized protein</fullName>
    </submittedName>
</protein>
<gene>
    <name evidence="2" type="ORF">KSL4_1582</name>
    <name evidence="3" type="ORF">PL111_1639</name>
</gene>
<organism evidence="3 4">
    <name type="scientific">Leuconostoc inhae</name>
    <dbReference type="NCBI Taxonomy" id="178001"/>
    <lineage>
        <taxon>Bacteria</taxon>
        <taxon>Bacillati</taxon>
        <taxon>Bacillota</taxon>
        <taxon>Bacilli</taxon>
        <taxon>Lactobacillales</taxon>
        <taxon>Lactobacillaceae</taxon>
        <taxon>Leuconostoc</taxon>
    </lineage>
</organism>
<accession>A0AAN2QUP0</accession>
<dbReference type="EMBL" id="FBTB01000010">
    <property type="protein sequence ID" value="CUW09614.1"/>
    <property type="molecule type" value="Genomic_DNA"/>
</dbReference>
<comment type="caution">
    <text evidence="3">The sequence shown here is derived from an EMBL/GenBank/DDBJ whole genome shotgun (WGS) entry which is preliminary data.</text>
</comment>
<evidence type="ECO:0000313" key="2">
    <source>
        <dbReference type="EMBL" id="CUW09614.1"/>
    </source>
</evidence>
<name>A0AAN2QUP0_9LACO</name>
<dbReference type="GeneID" id="79851222"/>
<dbReference type="RefSeq" id="WP_010387698.1">
    <property type="nucleotide sequence ID" value="NZ_FBSX01000024.1"/>
</dbReference>
<reference evidence="4 5" key="1">
    <citation type="submission" date="2015-12" db="EMBL/GenBank/DDBJ databases">
        <authorList>
            <person name="Andreevskaya M."/>
        </authorList>
    </citation>
    <scope>NUCLEOTIDE SEQUENCE [LARGE SCALE GENOMIC DNA]</scope>
    <source>
        <strain evidence="2 5">KSL4-2</strain>
        <strain evidence="3 4">PL111</strain>
    </source>
</reference>
<sequence>MLKKVIKFALASTLIVSGLVIGTTIFTVKGIDKLGDKLEDTIHN</sequence>
<keyword evidence="1" id="KW-0812">Transmembrane</keyword>
<dbReference type="Proteomes" id="UP000199047">
    <property type="component" value="Unassembled WGS sequence"/>
</dbReference>
<proteinExistence type="predicted"/>
<feature type="transmembrane region" description="Helical" evidence="1">
    <location>
        <begin position="6"/>
        <end position="28"/>
    </location>
</feature>
<keyword evidence="1" id="KW-1133">Transmembrane helix</keyword>
<evidence type="ECO:0000313" key="4">
    <source>
        <dbReference type="Proteomes" id="UP000198868"/>
    </source>
</evidence>
<dbReference type="EMBL" id="FBTU01000016">
    <property type="protein sequence ID" value="CUW10680.1"/>
    <property type="molecule type" value="Genomic_DNA"/>
</dbReference>
<dbReference type="AlphaFoldDB" id="A0AAN2QUP0"/>
<dbReference type="Proteomes" id="UP000198868">
    <property type="component" value="Unassembled WGS sequence"/>
</dbReference>
<keyword evidence="5" id="KW-1185">Reference proteome</keyword>
<evidence type="ECO:0000313" key="5">
    <source>
        <dbReference type="Proteomes" id="UP000199047"/>
    </source>
</evidence>